<keyword evidence="4" id="KW-0444">Lipid biosynthesis</keyword>
<evidence type="ECO:0000256" key="4">
    <source>
        <dbReference type="RuleBase" id="RU361267"/>
    </source>
</evidence>
<evidence type="ECO:0000259" key="5">
    <source>
        <dbReference type="SMART" id="SM00563"/>
    </source>
</evidence>
<comment type="similarity">
    <text evidence="1 4">Belongs to the 1-acyl-sn-glycerol-3-phosphate acyltransferase family.</text>
</comment>
<dbReference type="SMART" id="SM00563">
    <property type="entry name" value="PlsC"/>
    <property type="match status" value="1"/>
</dbReference>
<sequence>MYKFTAYAAKMILSLRGGIKVYNKENLPTDTGFVIACTHSGWVDVVALGAGILPHEIHYMAKKELFEKKWTGSFLSSINAFPVDRENPGPSSIKTPIKLLKEGKIVGIFPSGTRSSEDVPLKRGAVTIAQMGKAPLVPAAYSGPSNGKELFKKGKMKLIIGKPLNQEDFSQYSSKEKLAKMTEALSNSIKVLEQQLEEL</sequence>
<dbReference type="PANTHER" id="PTHR10434:SF40">
    <property type="entry name" value="1-ACYL-SN-GLYCEROL-3-PHOSPHATE ACYLTRANSFERASE"/>
    <property type="match status" value="1"/>
</dbReference>
<dbReference type="EC" id="2.3.1.51" evidence="4"/>
<dbReference type="RefSeq" id="WP_271341971.1">
    <property type="nucleotide sequence ID" value="NZ_JAQKAB010000013.1"/>
</dbReference>
<keyword evidence="3 4" id="KW-0012">Acyltransferase</keyword>
<dbReference type="PANTHER" id="PTHR10434">
    <property type="entry name" value="1-ACYL-SN-GLYCEROL-3-PHOSPHATE ACYLTRANSFERASE"/>
    <property type="match status" value="1"/>
</dbReference>
<dbReference type="InterPro" id="IPR004552">
    <property type="entry name" value="AGP_acyltrans"/>
</dbReference>
<keyword evidence="2 4" id="KW-0808">Transferase</keyword>
<evidence type="ECO:0000256" key="3">
    <source>
        <dbReference type="ARBA" id="ARBA00023315"/>
    </source>
</evidence>
<feature type="domain" description="Phospholipid/glycerol acyltransferase" evidence="5">
    <location>
        <begin position="33"/>
        <end position="144"/>
    </location>
</feature>
<dbReference type="NCBIfam" id="TIGR00530">
    <property type="entry name" value="AGP_acyltrn"/>
    <property type="match status" value="1"/>
</dbReference>
<dbReference type="SUPFAM" id="SSF69593">
    <property type="entry name" value="Glycerol-3-phosphate (1)-acyltransferase"/>
    <property type="match status" value="1"/>
</dbReference>
<organism evidence="6 7">
    <name type="scientific">Bacillus changyiensis</name>
    <dbReference type="NCBI Taxonomy" id="3004103"/>
    <lineage>
        <taxon>Bacteria</taxon>
        <taxon>Bacillati</taxon>
        <taxon>Bacillota</taxon>
        <taxon>Bacilli</taxon>
        <taxon>Bacillales</taxon>
        <taxon>Bacillaceae</taxon>
        <taxon>Bacillus</taxon>
    </lineage>
</organism>
<reference evidence="6 7" key="1">
    <citation type="submission" date="2023-01" db="EMBL/GenBank/DDBJ databases">
        <title>Bacillus changyiensis sp. nov., isolated from a coastal deposit.</title>
        <authorList>
            <person name="Xiao G."/>
            <person name="Lai Q."/>
            <person name="Hu Z."/>
            <person name="Shao Z."/>
        </authorList>
    </citation>
    <scope>NUCLEOTIDE SEQUENCE [LARGE SCALE GENOMIC DNA]</scope>
    <source>
        <strain evidence="6 7">CLL-7-23</strain>
    </source>
</reference>
<keyword evidence="4" id="KW-0594">Phospholipid biosynthesis</keyword>
<evidence type="ECO:0000313" key="6">
    <source>
        <dbReference type="EMBL" id="MDA7028154.1"/>
    </source>
</evidence>
<dbReference type="InterPro" id="IPR002123">
    <property type="entry name" value="Plipid/glycerol_acylTrfase"/>
</dbReference>
<dbReference type="Proteomes" id="UP001211894">
    <property type="component" value="Unassembled WGS sequence"/>
</dbReference>
<dbReference type="EMBL" id="JAQKAB010000013">
    <property type="protein sequence ID" value="MDA7028154.1"/>
    <property type="molecule type" value="Genomic_DNA"/>
</dbReference>
<dbReference type="GO" id="GO:0016746">
    <property type="term" value="F:acyltransferase activity"/>
    <property type="evidence" value="ECO:0007669"/>
    <property type="project" value="UniProtKB-KW"/>
</dbReference>
<keyword evidence="4" id="KW-1208">Phospholipid metabolism</keyword>
<gene>
    <name evidence="6" type="ORF">PJ311_16395</name>
</gene>
<keyword evidence="4" id="KW-0443">Lipid metabolism</keyword>
<protein>
    <recommendedName>
        <fullName evidence="4">1-acyl-sn-glycerol-3-phosphate acyltransferase</fullName>
        <ecNumber evidence="4">2.3.1.51</ecNumber>
    </recommendedName>
</protein>
<proteinExistence type="inferred from homology"/>
<comment type="domain">
    <text evidence="4">The HXXXXD motif is essential for acyltransferase activity and may constitute the binding site for the phosphate moiety of the glycerol-3-phosphate.</text>
</comment>
<name>A0ABT4X8S9_9BACI</name>
<comment type="catalytic activity">
    <reaction evidence="4">
        <text>a 1-acyl-sn-glycero-3-phosphate + an acyl-CoA = a 1,2-diacyl-sn-glycero-3-phosphate + CoA</text>
        <dbReference type="Rhea" id="RHEA:19709"/>
        <dbReference type="ChEBI" id="CHEBI:57287"/>
        <dbReference type="ChEBI" id="CHEBI:57970"/>
        <dbReference type="ChEBI" id="CHEBI:58342"/>
        <dbReference type="ChEBI" id="CHEBI:58608"/>
        <dbReference type="EC" id="2.3.1.51"/>
    </reaction>
</comment>
<comment type="caution">
    <text evidence="6">The sequence shown here is derived from an EMBL/GenBank/DDBJ whole genome shotgun (WGS) entry which is preliminary data.</text>
</comment>
<keyword evidence="7" id="KW-1185">Reference proteome</keyword>
<evidence type="ECO:0000256" key="2">
    <source>
        <dbReference type="ARBA" id="ARBA00022679"/>
    </source>
</evidence>
<dbReference type="CDD" id="cd07989">
    <property type="entry name" value="LPLAT_AGPAT-like"/>
    <property type="match status" value="1"/>
</dbReference>
<dbReference type="Pfam" id="PF01553">
    <property type="entry name" value="Acyltransferase"/>
    <property type="match status" value="1"/>
</dbReference>
<evidence type="ECO:0000256" key="1">
    <source>
        <dbReference type="ARBA" id="ARBA00008655"/>
    </source>
</evidence>
<accession>A0ABT4X8S9</accession>
<evidence type="ECO:0000313" key="7">
    <source>
        <dbReference type="Proteomes" id="UP001211894"/>
    </source>
</evidence>